<evidence type="ECO:0000256" key="2">
    <source>
        <dbReference type="SAM" id="Phobius"/>
    </source>
</evidence>
<sequence length="70" mass="7432">MTSPAGEKHSTSPLGHNSRPGHETHDIRHTSGSWLKKIGWLMVIWGGSVAALGIVSLALRSFMQAAGLTP</sequence>
<feature type="compositionally biased region" description="Basic and acidic residues" evidence="1">
    <location>
        <begin position="1"/>
        <end position="10"/>
    </location>
</feature>
<proteinExistence type="predicted"/>
<dbReference type="RefSeq" id="WP_303592674.1">
    <property type="nucleotide sequence ID" value="NZ_JAUORK010000002.1"/>
</dbReference>
<keyword evidence="2" id="KW-1133">Transmembrane helix</keyword>
<dbReference type="Pfam" id="PF10617">
    <property type="entry name" value="DUF2474"/>
    <property type="match status" value="1"/>
</dbReference>
<feature type="region of interest" description="Disordered" evidence="1">
    <location>
        <begin position="1"/>
        <end position="28"/>
    </location>
</feature>
<protein>
    <submittedName>
        <fullName evidence="3">DUF2474 domain-containing protein</fullName>
    </submittedName>
</protein>
<name>A0AAP4TXK5_9GAMM</name>
<evidence type="ECO:0000256" key="1">
    <source>
        <dbReference type="SAM" id="MobiDB-lite"/>
    </source>
</evidence>
<keyword evidence="2" id="KW-0472">Membrane</keyword>
<comment type="caution">
    <text evidence="3">The sequence shown here is derived from an EMBL/GenBank/DDBJ whole genome shotgun (WGS) entry which is preliminary data.</text>
</comment>
<dbReference type="EMBL" id="JAUORK010000002">
    <property type="protein sequence ID" value="MDO6670781.1"/>
    <property type="molecule type" value="Genomic_DNA"/>
</dbReference>
<accession>A0AAP4TXK5</accession>
<dbReference type="Proteomes" id="UP001170481">
    <property type="component" value="Unassembled WGS sequence"/>
</dbReference>
<dbReference type="AlphaFoldDB" id="A0AAP4TXK5"/>
<dbReference type="InterPro" id="IPR018895">
    <property type="entry name" value="DUF2474"/>
</dbReference>
<evidence type="ECO:0000313" key="4">
    <source>
        <dbReference type="Proteomes" id="UP001170481"/>
    </source>
</evidence>
<reference evidence="3" key="1">
    <citation type="submission" date="2023-07" db="EMBL/GenBank/DDBJ databases">
        <title>Genome content predicts the carbon catabolic preferences of heterotrophic bacteria.</title>
        <authorList>
            <person name="Gralka M."/>
        </authorList>
    </citation>
    <scope>NUCLEOTIDE SEQUENCE</scope>
    <source>
        <strain evidence="3">C2R13</strain>
    </source>
</reference>
<evidence type="ECO:0000313" key="3">
    <source>
        <dbReference type="EMBL" id="MDO6670781.1"/>
    </source>
</evidence>
<keyword evidence="2" id="KW-0812">Transmembrane</keyword>
<gene>
    <name evidence="3" type="ORF">Q4535_01490</name>
</gene>
<organism evidence="3 4">
    <name type="scientific">Cobetia amphilecti</name>
    <dbReference type="NCBI Taxonomy" id="1055104"/>
    <lineage>
        <taxon>Bacteria</taxon>
        <taxon>Pseudomonadati</taxon>
        <taxon>Pseudomonadota</taxon>
        <taxon>Gammaproteobacteria</taxon>
        <taxon>Oceanospirillales</taxon>
        <taxon>Halomonadaceae</taxon>
        <taxon>Cobetia</taxon>
    </lineage>
</organism>
<feature type="transmembrane region" description="Helical" evidence="2">
    <location>
        <begin position="38"/>
        <end position="59"/>
    </location>
</feature>